<evidence type="ECO:0000313" key="1">
    <source>
        <dbReference type="EMBL" id="KAI3684565.1"/>
    </source>
</evidence>
<gene>
    <name evidence="1" type="ORF">L6452_33789</name>
</gene>
<organism evidence="1 2">
    <name type="scientific">Arctium lappa</name>
    <name type="common">Greater burdock</name>
    <name type="synonym">Lappa major</name>
    <dbReference type="NCBI Taxonomy" id="4217"/>
    <lineage>
        <taxon>Eukaryota</taxon>
        <taxon>Viridiplantae</taxon>
        <taxon>Streptophyta</taxon>
        <taxon>Embryophyta</taxon>
        <taxon>Tracheophyta</taxon>
        <taxon>Spermatophyta</taxon>
        <taxon>Magnoliopsida</taxon>
        <taxon>eudicotyledons</taxon>
        <taxon>Gunneridae</taxon>
        <taxon>Pentapetalae</taxon>
        <taxon>asterids</taxon>
        <taxon>campanulids</taxon>
        <taxon>Asterales</taxon>
        <taxon>Asteraceae</taxon>
        <taxon>Carduoideae</taxon>
        <taxon>Cardueae</taxon>
        <taxon>Arctiinae</taxon>
        <taxon>Arctium</taxon>
    </lineage>
</organism>
<dbReference type="Proteomes" id="UP001055879">
    <property type="component" value="Linkage Group LG12"/>
</dbReference>
<keyword evidence="2" id="KW-1185">Reference proteome</keyword>
<protein>
    <submittedName>
        <fullName evidence="1">Uncharacterized protein</fullName>
    </submittedName>
</protein>
<evidence type="ECO:0000313" key="2">
    <source>
        <dbReference type="Proteomes" id="UP001055879"/>
    </source>
</evidence>
<dbReference type="EMBL" id="CM042058">
    <property type="protein sequence ID" value="KAI3684565.1"/>
    <property type="molecule type" value="Genomic_DNA"/>
</dbReference>
<reference evidence="1 2" key="2">
    <citation type="journal article" date="2022" name="Mol. Ecol. Resour.">
        <title>The genomes of chicory, endive, great burdock and yacon provide insights into Asteraceae paleo-polyploidization history and plant inulin production.</title>
        <authorList>
            <person name="Fan W."/>
            <person name="Wang S."/>
            <person name="Wang H."/>
            <person name="Wang A."/>
            <person name="Jiang F."/>
            <person name="Liu H."/>
            <person name="Zhao H."/>
            <person name="Xu D."/>
            <person name="Zhang Y."/>
        </authorList>
    </citation>
    <scope>NUCLEOTIDE SEQUENCE [LARGE SCALE GENOMIC DNA]</scope>
    <source>
        <strain evidence="2">cv. Niubang</strain>
    </source>
</reference>
<sequence>MDSNSISITNNNNKKPHVIFIPFPAQSHIKCMLKLATLLHHKNLQITFINTDFNHNRLLNHSRSPYLRRIPGFQFKTVPGGFPVSDGSVEPTQTVEELSSYLMDNFLDSFLEVVAGLDTPPTCIICDGFMTFTNTGYAAEKLRVPMMVYWTLSAVGFMGYYQAKVLTDRGVVPLKDESYLTNGYIDKLIDWIPGMEQIRLRDLPELILATKPDDPSLNFLVEAARVADKVSHMIIHTFDELEDSLINKLKSIFPRIYTVGPLQLLLNQIPEKETKISNFNGYSLWKEEPECVQWLESKEPNSVVYVNFGSLAVMSLHDLLEFGWGLVNSDQEFLWIIRTDLVDGGSGVLPPEFAEAIKRKGFIASWCSQEDVLNHSSVGGFLTHGGWGSVIESLSAGVPMLCWPVSHDQPTNCRQLVKGWEVGVEIEGEVKRDEVEKLVRMLMEGIEGKKMRKKAMEWKKMAEIATDFNGSSSLNVEKLAREITRLSRN</sequence>
<proteinExistence type="predicted"/>
<accession>A0ACB8YKL3</accession>
<reference evidence="2" key="1">
    <citation type="journal article" date="2022" name="Mol. Ecol. Resour.">
        <title>The genomes of chicory, endive, great burdock and yacon provide insights into Asteraceae palaeo-polyploidization history and plant inulin production.</title>
        <authorList>
            <person name="Fan W."/>
            <person name="Wang S."/>
            <person name="Wang H."/>
            <person name="Wang A."/>
            <person name="Jiang F."/>
            <person name="Liu H."/>
            <person name="Zhao H."/>
            <person name="Xu D."/>
            <person name="Zhang Y."/>
        </authorList>
    </citation>
    <scope>NUCLEOTIDE SEQUENCE [LARGE SCALE GENOMIC DNA]</scope>
    <source>
        <strain evidence="2">cv. Niubang</strain>
    </source>
</reference>
<comment type="caution">
    <text evidence="1">The sequence shown here is derived from an EMBL/GenBank/DDBJ whole genome shotgun (WGS) entry which is preliminary data.</text>
</comment>
<name>A0ACB8YKL3_ARCLA</name>